<organism evidence="1">
    <name type="scientific">marine sediment metagenome</name>
    <dbReference type="NCBI Taxonomy" id="412755"/>
    <lineage>
        <taxon>unclassified sequences</taxon>
        <taxon>metagenomes</taxon>
        <taxon>ecological metagenomes</taxon>
    </lineage>
</organism>
<proteinExistence type="predicted"/>
<accession>A0A0F8YAI5</accession>
<evidence type="ECO:0000313" key="1">
    <source>
        <dbReference type="EMBL" id="KKK78388.1"/>
    </source>
</evidence>
<dbReference type="AlphaFoldDB" id="A0A0F8YAI5"/>
<dbReference type="EMBL" id="LAZR01054512">
    <property type="protein sequence ID" value="KKK78388.1"/>
    <property type="molecule type" value="Genomic_DNA"/>
</dbReference>
<reference evidence="1" key="1">
    <citation type="journal article" date="2015" name="Nature">
        <title>Complex archaea that bridge the gap between prokaryotes and eukaryotes.</title>
        <authorList>
            <person name="Spang A."/>
            <person name="Saw J.H."/>
            <person name="Jorgensen S.L."/>
            <person name="Zaremba-Niedzwiedzka K."/>
            <person name="Martijn J."/>
            <person name="Lind A.E."/>
            <person name="van Eijk R."/>
            <person name="Schleper C."/>
            <person name="Guy L."/>
            <person name="Ettema T.J."/>
        </authorList>
    </citation>
    <scope>NUCLEOTIDE SEQUENCE</scope>
</reference>
<name>A0A0F8YAI5_9ZZZZ</name>
<protein>
    <submittedName>
        <fullName evidence="1">Uncharacterized protein</fullName>
    </submittedName>
</protein>
<comment type="caution">
    <text evidence="1">The sequence shown here is derived from an EMBL/GenBank/DDBJ whole genome shotgun (WGS) entry which is preliminary data.</text>
</comment>
<gene>
    <name evidence="1" type="ORF">LCGC14_2844080</name>
</gene>
<sequence>MQTTIIRFENHGIQLLVDRVEKTAFLMDYEDAEFLGMFDSDDGVLRWGGFVCRSEVPLEIEQTVRSMLLPWEVA</sequence>